<accession>A0ABT1ERI0</accession>
<comment type="caution">
    <text evidence="1">The sequence shown here is derived from an EMBL/GenBank/DDBJ whole genome shotgun (WGS) entry which is preliminary data.</text>
</comment>
<gene>
    <name evidence="1" type="ORF">NKW54_08575</name>
</gene>
<dbReference type="EMBL" id="JAMYZR010000009">
    <property type="protein sequence ID" value="MCP1245993.1"/>
    <property type="molecule type" value="Genomic_DNA"/>
</dbReference>
<evidence type="ECO:0000313" key="1">
    <source>
        <dbReference type="EMBL" id="MCP1245993.1"/>
    </source>
</evidence>
<proteinExistence type="predicted"/>
<keyword evidence="2" id="KW-1185">Reference proteome</keyword>
<dbReference type="RefSeq" id="WP_253550232.1">
    <property type="nucleotide sequence ID" value="NZ_JAMYZR010000009.1"/>
</dbReference>
<reference evidence="1 2" key="1">
    <citation type="submission" date="2022-06" db="EMBL/GenBank/DDBJ databases">
        <title>Acetobacer genomes from food samples.</title>
        <authorList>
            <person name="Sombolestani A."/>
        </authorList>
    </citation>
    <scope>NUCLEOTIDE SEQUENCE [LARGE SCALE GENOMIC DNA]</scope>
    <source>
        <strain evidence="1 2">R-83281</strain>
    </source>
</reference>
<protein>
    <recommendedName>
        <fullName evidence="3">Molecular chaperone DnaJ</fullName>
    </recommendedName>
</protein>
<dbReference type="Gene3D" id="6.20.20.10">
    <property type="match status" value="1"/>
</dbReference>
<organism evidence="1 2">
    <name type="scientific">Acetobacter cerevisiae</name>
    <dbReference type="NCBI Taxonomy" id="178900"/>
    <lineage>
        <taxon>Bacteria</taxon>
        <taxon>Pseudomonadati</taxon>
        <taxon>Pseudomonadota</taxon>
        <taxon>Alphaproteobacteria</taxon>
        <taxon>Acetobacterales</taxon>
        <taxon>Acetobacteraceae</taxon>
        <taxon>Acetobacter</taxon>
    </lineage>
</organism>
<name>A0ABT1ERI0_9PROT</name>
<sequence>MKKPCHLALIAQNQHCPACNGSGIRIGTWTGGDLFHRISVPAYGLCLTCDGKKVVPRMRVSSEGEQVRA</sequence>
<dbReference type="Proteomes" id="UP001523543">
    <property type="component" value="Unassembled WGS sequence"/>
</dbReference>
<evidence type="ECO:0008006" key="3">
    <source>
        <dbReference type="Google" id="ProtNLM"/>
    </source>
</evidence>
<evidence type="ECO:0000313" key="2">
    <source>
        <dbReference type="Proteomes" id="UP001523543"/>
    </source>
</evidence>